<dbReference type="GO" id="GO:0009253">
    <property type="term" value="P:peptidoglycan catabolic process"/>
    <property type="evidence" value="ECO:0007669"/>
    <property type="project" value="InterPro"/>
</dbReference>
<dbReference type="EMBL" id="VBPB01000213">
    <property type="protein sequence ID" value="TMQ70636.1"/>
    <property type="molecule type" value="Genomic_DNA"/>
</dbReference>
<dbReference type="AlphaFoldDB" id="A0A538U409"/>
<accession>A0A538U409</accession>
<protein>
    <recommendedName>
        <fullName evidence="2">MurNAc-LAA domain-containing protein</fullName>
    </recommendedName>
</protein>
<dbReference type="Pfam" id="PF01520">
    <property type="entry name" value="Amidase_3"/>
    <property type="match status" value="1"/>
</dbReference>
<evidence type="ECO:0000313" key="3">
    <source>
        <dbReference type="EMBL" id="TMQ70636.1"/>
    </source>
</evidence>
<evidence type="ECO:0000313" key="4">
    <source>
        <dbReference type="Proteomes" id="UP000319771"/>
    </source>
</evidence>
<dbReference type="Gene3D" id="3.40.630.40">
    <property type="entry name" value="Zn-dependent exopeptidases"/>
    <property type="match status" value="1"/>
</dbReference>
<evidence type="ECO:0000259" key="2">
    <source>
        <dbReference type="SMART" id="SM00646"/>
    </source>
</evidence>
<reference evidence="3 4" key="1">
    <citation type="journal article" date="2019" name="Nat. Microbiol.">
        <title>Mediterranean grassland soil C-N compound turnover is dependent on rainfall and depth, and is mediated by genomically divergent microorganisms.</title>
        <authorList>
            <person name="Diamond S."/>
            <person name="Andeer P.F."/>
            <person name="Li Z."/>
            <person name="Crits-Christoph A."/>
            <person name="Burstein D."/>
            <person name="Anantharaman K."/>
            <person name="Lane K.R."/>
            <person name="Thomas B.C."/>
            <person name="Pan C."/>
            <person name="Northen T.R."/>
            <person name="Banfield J.F."/>
        </authorList>
    </citation>
    <scope>NUCLEOTIDE SEQUENCE [LARGE SCALE GENOMIC DNA]</scope>
    <source>
        <strain evidence="3">WS_11</strain>
    </source>
</reference>
<name>A0A538U409_UNCEI</name>
<sequence>MTIIDDAPYVGVNGLARLLDATKFWRADVRKLTLRSGRNTITFTVDDPFVVVNDSTRWLPNPVRSVRGELQIPVALIASLPADSTRARLGVDTRHARLVLLPASGGVGSPSLTVSAGVTRLEFPADQPDQAAIVARSRAHLRLRFGGLFTGALPESLPQTGLLRDARPIASAAGSAFEFEVAQEAQAFRLVPDLARGRVVLELLREPGAGSEAFAPEGPPGPRALRVIVLDPGHGGTDPGVMAGGAVEKDLALALASMLRTELEHRLPARVVLTRNDDREITADQRAEIANQARADLVLSLHFDGLPGPRARGATAYCPPSTFVAAEAGARPAGGETVPTPQAVVPVPWRDVALRHAVPSRSLADAILSALELRGLGPTRLRERLPSTLLGVNAPGLLLECATLTSPADRERVTQPAGLRDLAAAIADGVVAWQRNE</sequence>
<dbReference type="GO" id="GO:0030288">
    <property type="term" value="C:outer membrane-bounded periplasmic space"/>
    <property type="evidence" value="ECO:0007669"/>
    <property type="project" value="TreeGrafter"/>
</dbReference>
<keyword evidence="1" id="KW-0378">Hydrolase</keyword>
<dbReference type="Proteomes" id="UP000319771">
    <property type="component" value="Unassembled WGS sequence"/>
</dbReference>
<dbReference type="InterPro" id="IPR012854">
    <property type="entry name" value="Cu_amine_oxidase-like_N"/>
</dbReference>
<dbReference type="CDD" id="cd02696">
    <property type="entry name" value="MurNAc-LAA"/>
    <property type="match status" value="1"/>
</dbReference>
<dbReference type="SUPFAM" id="SSF55383">
    <property type="entry name" value="Copper amine oxidase, domain N"/>
    <property type="match status" value="1"/>
</dbReference>
<dbReference type="PANTHER" id="PTHR30404:SF0">
    <property type="entry name" value="N-ACETYLMURAMOYL-L-ALANINE AMIDASE AMIC"/>
    <property type="match status" value="1"/>
</dbReference>
<dbReference type="SUPFAM" id="SSF53187">
    <property type="entry name" value="Zn-dependent exopeptidases"/>
    <property type="match status" value="1"/>
</dbReference>
<dbReference type="Pfam" id="PF07833">
    <property type="entry name" value="Cu_amine_oxidN1"/>
    <property type="match status" value="1"/>
</dbReference>
<dbReference type="SMART" id="SM00646">
    <property type="entry name" value="Ami_3"/>
    <property type="match status" value="1"/>
</dbReference>
<dbReference type="PANTHER" id="PTHR30404">
    <property type="entry name" value="N-ACETYLMURAMOYL-L-ALANINE AMIDASE"/>
    <property type="match status" value="1"/>
</dbReference>
<dbReference type="GO" id="GO:0008745">
    <property type="term" value="F:N-acetylmuramoyl-L-alanine amidase activity"/>
    <property type="evidence" value="ECO:0007669"/>
    <property type="project" value="InterPro"/>
</dbReference>
<dbReference type="InterPro" id="IPR002508">
    <property type="entry name" value="MurNAc-LAA_cat"/>
</dbReference>
<dbReference type="InterPro" id="IPR050695">
    <property type="entry name" value="N-acetylmuramoyl_amidase_3"/>
</dbReference>
<dbReference type="InterPro" id="IPR036582">
    <property type="entry name" value="Mao_N_sf"/>
</dbReference>
<proteinExistence type="predicted"/>
<feature type="domain" description="MurNAc-LAA" evidence="2">
    <location>
        <begin position="287"/>
        <end position="431"/>
    </location>
</feature>
<gene>
    <name evidence="3" type="ORF">E6K81_12175</name>
</gene>
<organism evidence="3 4">
    <name type="scientific">Eiseniibacteriota bacterium</name>
    <dbReference type="NCBI Taxonomy" id="2212470"/>
    <lineage>
        <taxon>Bacteria</taxon>
        <taxon>Candidatus Eiseniibacteriota</taxon>
    </lineage>
</organism>
<comment type="caution">
    <text evidence="3">The sequence shown here is derived from an EMBL/GenBank/DDBJ whole genome shotgun (WGS) entry which is preliminary data.</text>
</comment>
<evidence type="ECO:0000256" key="1">
    <source>
        <dbReference type="ARBA" id="ARBA00022801"/>
    </source>
</evidence>